<evidence type="ECO:0000313" key="4">
    <source>
        <dbReference type="Proteomes" id="UP001500767"/>
    </source>
</evidence>
<reference evidence="4" key="1">
    <citation type="journal article" date="2019" name="Int. J. Syst. Evol. Microbiol.">
        <title>The Global Catalogue of Microorganisms (GCM) 10K type strain sequencing project: providing services to taxonomists for standard genome sequencing and annotation.</title>
        <authorList>
            <consortium name="The Broad Institute Genomics Platform"/>
            <consortium name="The Broad Institute Genome Sequencing Center for Infectious Disease"/>
            <person name="Wu L."/>
            <person name="Ma J."/>
        </authorList>
    </citation>
    <scope>NUCLEOTIDE SEQUENCE [LARGE SCALE GENOMIC DNA]</scope>
    <source>
        <strain evidence="4">JCM 16540</strain>
    </source>
</reference>
<evidence type="ECO:0000259" key="2">
    <source>
        <dbReference type="PROSITE" id="PS50093"/>
    </source>
</evidence>
<dbReference type="InterPro" id="IPR044060">
    <property type="entry name" value="Bacterial_rp_domain"/>
</dbReference>
<dbReference type="InterPro" id="IPR013783">
    <property type="entry name" value="Ig-like_fold"/>
</dbReference>
<dbReference type="InterPro" id="IPR035986">
    <property type="entry name" value="PKD_dom_sf"/>
</dbReference>
<dbReference type="Pfam" id="PF07995">
    <property type="entry name" value="GSDH"/>
    <property type="match status" value="1"/>
</dbReference>
<evidence type="ECO:0000256" key="1">
    <source>
        <dbReference type="SAM" id="SignalP"/>
    </source>
</evidence>
<proteinExistence type="predicted"/>
<feature type="domain" description="PKD" evidence="2">
    <location>
        <begin position="423"/>
        <end position="486"/>
    </location>
</feature>
<dbReference type="Proteomes" id="UP001500767">
    <property type="component" value="Unassembled WGS sequence"/>
</dbReference>
<keyword evidence="1" id="KW-0732">Signal</keyword>
<feature type="chain" id="PRO_5046772513" evidence="1">
    <location>
        <begin position="28"/>
        <end position="870"/>
    </location>
</feature>
<gene>
    <name evidence="3" type="ORF">GCM10022197_28630</name>
</gene>
<dbReference type="Gene3D" id="2.120.10.30">
    <property type="entry name" value="TolB, C-terminal domain"/>
    <property type="match status" value="1"/>
</dbReference>
<dbReference type="Pfam" id="PF08310">
    <property type="entry name" value="LGFP"/>
    <property type="match status" value="3"/>
</dbReference>
<dbReference type="SUPFAM" id="SSF50952">
    <property type="entry name" value="Soluble quinoprotein glucose dehydrogenase"/>
    <property type="match status" value="1"/>
</dbReference>
<dbReference type="InterPro" id="IPR013207">
    <property type="entry name" value="LGFP"/>
</dbReference>
<dbReference type="RefSeq" id="WP_204913312.1">
    <property type="nucleotide sequence ID" value="NZ_BAAAYR010000004.1"/>
</dbReference>
<dbReference type="InterPro" id="IPR011041">
    <property type="entry name" value="Quinoprot_gluc/sorb_DH_b-prop"/>
</dbReference>
<dbReference type="InterPro" id="IPR022409">
    <property type="entry name" value="PKD/Chitinase_dom"/>
</dbReference>
<dbReference type="InterPro" id="IPR011042">
    <property type="entry name" value="6-blade_b-propeller_TolB-like"/>
</dbReference>
<dbReference type="CDD" id="cd00146">
    <property type="entry name" value="PKD"/>
    <property type="match status" value="1"/>
</dbReference>
<sequence length="870" mass="92464">MLRRLLVASTVLAVSTASVLLAAPAVAAPKLPAGFSLVSYDSGQDDYNLTNFTWLPDGSLLTIGKDGTVTFVPDGGKARKIGKVPGVRAVDDHGLLGLALARDHATSGKVYLSYDKGKVGGTGHGMLEEWQALPAASPTTFTKSRTVVDGSDLSEDITETGTTHGPDSVVVAKDGSLFWSIGDNAGNNGDPKALRAQDLDDPHGKILHVTPEGEGVSSNPFYDDDKPRSVKSLVYAYGFRNPFRFSIDARSGLLNVGDVGWRNVEEVSMVGSGANAGWPCMEGAKRTSFGTYGTCKALYKKGDDVRPIWTYNHAGRGASITGGALYTGSAYPAQYKNSYFLGDYTRNLVWSMAVDANGKMTRKPEGAGFIKGAGGPVAFHPGPNGDMTYADILSGKIQRIVYGSGNRKPTADIAFTTDADRRTVSFSAGGSYDPDGDKLTYRWEFGDGSTGTGETPKHTYTGTGAQQVKVTATDQIGATDSAEVTVYPANHSPALSVTLPAAGKLFKVGEPVKLSASATDVEDGRLEVSYETILLHCPFPNSCHLHPDGTEKGGTYSKEFTDHGSDTSMQITVSAKDSRGAEVSKVYLAKPNLRTVTVKSKVPVNIDGATTFSSLEVEGQEVQLDAPETSGYHRFTGWSDGGKANHTFVMPNRDVVLTAGYETFIDQKYAALGGKASFLGKAKAGEYSTTGGRSRTFKGGRIIWSEDTGAHEVHGLILKKFLKGGGIAKHGFPTGDEVDVKGGQVSVFTDARIYHITKGKTSTSRGPILAKYLSVGGPDDYGLPATDVKKIKGGEFEGFTDGRSIYWSKATGAHLVYGLIRQQYKKVGYEKSCLGLPTKDEYGVEGGRRADFVGGYIRYDSASGKTSVHC</sequence>
<evidence type="ECO:0000313" key="3">
    <source>
        <dbReference type="EMBL" id="GAA3570485.1"/>
    </source>
</evidence>
<dbReference type="InterPro" id="IPR012938">
    <property type="entry name" value="Glc/Sorbosone_DH"/>
</dbReference>
<dbReference type="EMBL" id="BAAAYR010000004">
    <property type="protein sequence ID" value="GAA3570485.1"/>
    <property type="molecule type" value="Genomic_DNA"/>
</dbReference>
<dbReference type="PANTHER" id="PTHR19328:SF13">
    <property type="entry name" value="HIPL1 PROTEIN"/>
    <property type="match status" value="1"/>
</dbReference>
<keyword evidence="4" id="KW-1185">Reference proteome</keyword>
<dbReference type="PANTHER" id="PTHR19328">
    <property type="entry name" value="HEDGEHOG-INTERACTING PROTEIN"/>
    <property type="match status" value="1"/>
</dbReference>
<protein>
    <submittedName>
        <fullName evidence="3">PQQ-dependent sugar dehydrogenase</fullName>
    </submittedName>
</protein>
<organism evidence="3 4">
    <name type="scientific">Microlunatus spumicola</name>
    <dbReference type="NCBI Taxonomy" id="81499"/>
    <lineage>
        <taxon>Bacteria</taxon>
        <taxon>Bacillati</taxon>
        <taxon>Actinomycetota</taxon>
        <taxon>Actinomycetes</taxon>
        <taxon>Propionibacteriales</taxon>
        <taxon>Propionibacteriaceae</taxon>
        <taxon>Microlunatus</taxon>
    </lineage>
</organism>
<accession>A0ABP6XPK1</accession>
<feature type="signal peptide" evidence="1">
    <location>
        <begin position="1"/>
        <end position="27"/>
    </location>
</feature>
<dbReference type="Pfam" id="PF18911">
    <property type="entry name" value="PKD_4"/>
    <property type="match status" value="1"/>
</dbReference>
<name>A0ABP6XPK1_9ACTN</name>
<dbReference type="SUPFAM" id="SSF49299">
    <property type="entry name" value="PKD domain"/>
    <property type="match status" value="1"/>
</dbReference>
<dbReference type="InterPro" id="IPR000601">
    <property type="entry name" value="PKD_dom"/>
</dbReference>
<dbReference type="PROSITE" id="PS50093">
    <property type="entry name" value="PKD"/>
    <property type="match status" value="1"/>
</dbReference>
<comment type="caution">
    <text evidence="3">The sequence shown here is derived from an EMBL/GenBank/DDBJ whole genome shotgun (WGS) entry which is preliminary data.</text>
</comment>
<dbReference type="SMART" id="SM00089">
    <property type="entry name" value="PKD"/>
    <property type="match status" value="1"/>
</dbReference>
<dbReference type="Pfam" id="PF18998">
    <property type="entry name" value="Flg_new_2"/>
    <property type="match status" value="1"/>
</dbReference>
<dbReference type="Gene3D" id="2.60.40.10">
    <property type="entry name" value="Immunoglobulins"/>
    <property type="match status" value="1"/>
</dbReference>